<comment type="caution">
    <text evidence="3">The sequence shown here is derived from an EMBL/GenBank/DDBJ whole genome shotgun (WGS) entry which is preliminary data.</text>
</comment>
<name>A0ABU0ZNB4_9ACTN</name>
<protein>
    <submittedName>
        <fullName evidence="3">Gfo/Idh/MocA family oxidoreductase</fullName>
    </submittedName>
</protein>
<dbReference type="Pfam" id="PF01408">
    <property type="entry name" value="GFO_IDH_MocA"/>
    <property type="match status" value="1"/>
</dbReference>
<reference evidence="3 4" key="1">
    <citation type="submission" date="2023-08" db="EMBL/GenBank/DDBJ databases">
        <title>Phytohabitans sansha sp. nov., isolated from marine sediment.</title>
        <authorList>
            <person name="Zhao Y."/>
            <person name="Yi K."/>
        </authorList>
    </citation>
    <scope>NUCLEOTIDE SEQUENCE [LARGE SCALE GENOMIC DNA]</scope>
    <source>
        <strain evidence="3 4">ZYX-F-186</strain>
    </source>
</reference>
<dbReference type="SUPFAM" id="SSF51735">
    <property type="entry name" value="NAD(P)-binding Rossmann-fold domains"/>
    <property type="match status" value="1"/>
</dbReference>
<dbReference type="SUPFAM" id="SSF55347">
    <property type="entry name" value="Glyceraldehyde-3-phosphate dehydrogenase-like, C-terminal domain"/>
    <property type="match status" value="1"/>
</dbReference>
<dbReference type="InterPro" id="IPR000683">
    <property type="entry name" value="Gfo/Idh/MocA-like_OxRdtase_N"/>
</dbReference>
<dbReference type="InterPro" id="IPR036291">
    <property type="entry name" value="NAD(P)-bd_dom_sf"/>
</dbReference>
<evidence type="ECO:0000256" key="1">
    <source>
        <dbReference type="ARBA" id="ARBA00023002"/>
    </source>
</evidence>
<organism evidence="3 4">
    <name type="scientific">Phytohabitans maris</name>
    <dbReference type="NCBI Taxonomy" id="3071409"/>
    <lineage>
        <taxon>Bacteria</taxon>
        <taxon>Bacillati</taxon>
        <taxon>Actinomycetota</taxon>
        <taxon>Actinomycetes</taxon>
        <taxon>Micromonosporales</taxon>
        <taxon>Micromonosporaceae</taxon>
    </lineage>
</organism>
<evidence type="ECO:0000313" key="4">
    <source>
        <dbReference type="Proteomes" id="UP001230908"/>
    </source>
</evidence>
<dbReference type="RefSeq" id="WP_308715809.1">
    <property type="nucleotide sequence ID" value="NZ_JAVHUY010000031.1"/>
</dbReference>
<dbReference type="PANTHER" id="PTHR43818">
    <property type="entry name" value="BCDNA.GH03377"/>
    <property type="match status" value="1"/>
</dbReference>
<accession>A0ABU0ZNB4</accession>
<gene>
    <name evidence="3" type="ORF">RB614_28810</name>
</gene>
<sequence length="347" mass="36527">MTRVAVVGAGWVTVNRHLPSLSRHPGVRVVGMVTAEPPRVSRAELVRRHGLTRFGSTLDEPWLREEVDAVVIGTPPDTHADLAGAALERGLHVLVEKPFALTTGDADRMIAAAGAAGRRLAVIHNLQYGRAATRARTLLAAGRLGDLRAAFGVQSSNHRRRLPSWYPTLPLGLFTDEAPHLIYLLQSFVPGAEVRGLHVGPAFAPGDNTPDLVSLVLRGGGAAFGSLQMTFVGAISEWLLVLAGSRATAVVDFFRDVCVVVPDDGGHRTLDVLRTQVAAAAGHAAGTVAAGSLRVRGRLDYGNDEVVRRFVAAVRDPGQDLAGIAAERGRDVVTVLSAAHAAAGSHG</sequence>
<dbReference type="PANTHER" id="PTHR43818:SF11">
    <property type="entry name" value="BCDNA.GH03377"/>
    <property type="match status" value="1"/>
</dbReference>
<proteinExistence type="predicted"/>
<dbReference type="Gene3D" id="3.40.50.720">
    <property type="entry name" value="NAD(P)-binding Rossmann-like Domain"/>
    <property type="match status" value="1"/>
</dbReference>
<feature type="domain" description="Gfo/Idh/MocA-like oxidoreductase N-terminal" evidence="2">
    <location>
        <begin position="3"/>
        <end position="124"/>
    </location>
</feature>
<keyword evidence="1" id="KW-0560">Oxidoreductase</keyword>
<evidence type="ECO:0000259" key="2">
    <source>
        <dbReference type="Pfam" id="PF01408"/>
    </source>
</evidence>
<dbReference type="Proteomes" id="UP001230908">
    <property type="component" value="Unassembled WGS sequence"/>
</dbReference>
<dbReference type="Gene3D" id="3.30.360.10">
    <property type="entry name" value="Dihydrodipicolinate Reductase, domain 2"/>
    <property type="match status" value="1"/>
</dbReference>
<dbReference type="InterPro" id="IPR050463">
    <property type="entry name" value="Gfo/Idh/MocA_oxidrdct_glycsds"/>
</dbReference>
<keyword evidence="4" id="KW-1185">Reference proteome</keyword>
<evidence type="ECO:0000313" key="3">
    <source>
        <dbReference type="EMBL" id="MDQ7908538.1"/>
    </source>
</evidence>
<dbReference type="EMBL" id="JAVHUY010000031">
    <property type="protein sequence ID" value="MDQ7908538.1"/>
    <property type="molecule type" value="Genomic_DNA"/>
</dbReference>